<dbReference type="AlphaFoldDB" id="A0A6M1S3G8"/>
<comment type="caution">
    <text evidence="2">The sequence shown here is derived from an EMBL/GenBank/DDBJ whole genome shotgun (WGS) entry which is preliminary data.</text>
</comment>
<dbReference type="RefSeq" id="WP_163901926.1">
    <property type="nucleotide sequence ID" value="NZ_CP048427.1"/>
</dbReference>
<dbReference type="EMBL" id="JAAKZH010000005">
    <property type="protein sequence ID" value="NGO65493.1"/>
    <property type="molecule type" value="Genomic_DNA"/>
</dbReference>
<sequence length="54" mass="5852">MTTRMKSLIFATNISLAMWACLIGIGVWAFQDNTPHLDGQLTASIGSSEGTKCY</sequence>
<evidence type="ECO:0000256" key="1">
    <source>
        <dbReference type="SAM" id="Phobius"/>
    </source>
</evidence>
<accession>A0A6M1S3G8</accession>
<protein>
    <submittedName>
        <fullName evidence="2">Uncharacterized protein</fullName>
    </submittedName>
</protein>
<keyword evidence="1" id="KW-0472">Membrane</keyword>
<reference evidence="2 3" key="1">
    <citation type="submission" date="2020-02" db="EMBL/GenBank/DDBJ databases">
        <title>Genome sequence of the type strain CCBAU10050 of Rhizobium daejeonense.</title>
        <authorList>
            <person name="Gao J."/>
            <person name="Sun J."/>
        </authorList>
    </citation>
    <scope>NUCLEOTIDE SEQUENCE [LARGE SCALE GENOMIC DNA]</scope>
    <source>
        <strain evidence="2 3">CCBAU10050</strain>
    </source>
</reference>
<name>A0A6M1S3G8_9HYPH</name>
<organism evidence="2 3">
    <name type="scientific">Rhizobium daejeonense</name>
    <dbReference type="NCBI Taxonomy" id="240521"/>
    <lineage>
        <taxon>Bacteria</taxon>
        <taxon>Pseudomonadati</taxon>
        <taxon>Pseudomonadota</taxon>
        <taxon>Alphaproteobacteria</taxon>
        <taxon>Hyphomicrobiales</taxon>
        <taxon>Rhizobiaceae</taxon>
        <taxon>Rhizobium/Agrobacterium group</taxon>
        <taxon>Rhizobium</taxon>
    </lineage>
</organism>
<evidence type="ECO:0000313" key="3">
    <source>
        <dbReference type="Proteomes" id="UP000477849"/>
    </source>
</evidence>
<proteinExistence type="predicted"/>
<keyword evidence="3" id="KW-1185">Reference proteome</keyword>
<evidence type="ECO:0000313" key="2">
    <source>
        <dbReference type="EMBL" id="NGO65493.1"/>
    </source>
</evidence>
<feature type="transmembrane region" description="Helical" evidence="1">
    <location>
        <begin position="7"/>
        <end position="30"/>
    </location>
</feature>
<gene>
    <name evidence="2" type="ORF">G6N76_17615</name>
</gene>
<keyword evidence="1" id="KW-1133">Transmembrane helix</keyword>
<keyword evidence="1" id="KW-0812">Transmembrane</keyword>
<dbReference type="Proteomes" id="UP000477849">
    <property type="component" value="Unassembled WGS sequence"/>
</dbReference>